<reference evidence="2" key="1">
    <citation type="submission" date="2016-11" db="UniProtKB">
        <authorList>
            <consortium name="WormBaseParasite"/>
        </authorList>
    </citation>
    <scope>IDENTIFICATION</scope>
</reference>
<accession>A0A1I7WEI5</accession>
<dbReference type="AlphaFoldDB" id="A0A1I7WEI5"/>
<dbReference type="WBParaSite" id="Hba_03323">
    <property type="protein sequence ID" value="Hba_03323"/>
    <property type="gene ID" value="Hba_03323"/>
</dbReference>
<protein>
    <submittedName>
        <fullName evidence="2">Uncharacterized protein</fullName>
    </submittedName>
</protein>
<keyword evidence="1" id="KW-1185">Reference proteome</keyword>
<organism evidence="1 2">
    <name type="scientific">Heterorhabditis bacteriophora</name>
    <name type="common">Entomopathogenic nematode worm</name>
    <dbReference type="NCBI Taxonomy" id="37862"/>
    <lineage>
        <taxon>Eukaryota</taxon>
        <taxon>Metazoa</taxon>
        <taxon>Ecdysozoa</taxon>
        <taxon>Nematoda</taxon>
        <taxon>Chromadorea</taxon>
        <taxon>Rhabditida</taxon>
        <taxon>Rhabditina</taxon>
        <taxon>Rhabditomorpha</taxon>
        <taxon>Strongyloidea</taxon>
        <taxon>Heterorhabditidae</taxon>
        <taxon>Heterorhabditis</taxon>
    </lineage>
</organism>
<evidence type="ECO:0000313" key="1">
    <source>
        <dbReference type="Proteomes" id="UP000095283"/>
    </source>
</evidence>
<dbReference type="Proteomes" id="UP000095283">
    <property type="component" value="Unplaced"/>
</dbReference>
<proteinExistence type="predicted"/>
<evidence type="ECO:0000313" key="2">
    <source>
        <dbReference type="WBParaSite" id="Hba_03323"/>
    </source>
</evidence>
<name>A0A1I7WEI5_HETBA</name>
<sequence>MYIMLYVHKNILISKTHLVSKLFTQCINFLNYGRHNWIRKLNPILLI</sequence>